<dbReference type="AlphaFoldDB" id="A0AAN5YER8"/>
<comment type="catalytic activity">
    <reaction evidence="5">
        <text>feruloyl-polysaccharide + H2O = ferulate + polysaccharide.</text>
        <dbReference type="EC" id="3.1.1.73"/>
    </reaction>
</comment>
<dbReference type="PANTHER" id="PTHR46640:SF1">
    <property type="entry name" value="FUNGAL LIPASE-LIKE DOMAIN-CONTAINING PROTEIN-RELATED"/>
    <property type="match status" value="1"/>
</dbReference>
<dbReference type="Gene3D" id="3.40.50.1820">
    <property type="entry name" value="alpha/beta hydrolase"/>
    <property type="match status" value="1"/>
</dbReference>
<accession>A0AAN5YER8</accession>
<feature type="domain" description="Fungal lipase-type" evidence="9">
    <location>
        <begin position="91"/>
        <end position="224"/>
    </location>
</feature>
<dbReference type="PANTHER" id="PTHR46640">
    <property type="entry name" value="TRIACYLGLYCEROL LIPASE, PUTATIVE (AFU_ORTHOLOGUE AFUA_6G06510)-RELATED"/>
    <property type="match status" value="1"/>
</dbReference>
<dbReference type="InterPro" id="IPR002921">
    <property type="entry name" value="Fungal_lipase-type"/>
</dbReference>
<dbReference type="InterPro" id="IPR051299">
    <property type="entry name" value="AB_hydrolase_lip/est"/>
</dbReference>
<evidence type="ECO:0000256" key="7">
    <source>
        <dbReference type="ARBA" id="ARBA00041313"/>
    </source>
</evidence>
<proteinExistence type="inferred from homology"/>
<keyword evidence="4" id="KW-0378">Hydrolase</keyword>
<feature type="signal peptide" evidence="8">
    <location>
        <begin position="1"/>
        <end position="20"/>
    </location>
</feature>
<evidence type="ECO:0000313" key="10">
    <source>
        <dbReference type="EMBL" id="KAF4199792.1"/>
    </source>
</evidence>
<comment type="caution">
    <text evidence="10">The sequence shown here is derived from an EMBL/GenBank/DDBJ whole genome shotgun (WGS) entry which is preliminary data.</text>
</comment>
<dbReference type="GO" id="GO:0030600">
    <property type="term" value="F:feruloyl esterase activity"/>
    <property type="evidence" value="ECO:0007669"/>
    <property type="project" value="UniProtKB-EC"/>
</dbReference>
<evidence type="ECO:0000256" key="1">
    <source>
        <dbReference type="ARBA" id="ARBA00013091"/>
    </source>
</evidence>
<sequence length="287" mass="29942">MLSQVFLIVAGLSLASSVCAAPSLGSRATSDPSAFADLQRAAELSSAAYTGCLGSAFDVTITKQIYDLATDTQVPWPGYIGYSTTKKTIAVVMRGSTTATDILNDVESTQVTPTLAGVSFPSGVTIMKGVYEPWAAVHDEVIAEVQSLITQYPGYTLESTGHSLGGSLTYMSYIALAQNFQTKSIRSNALAAFPIGNQAFADFGTAQNGTLIRGNNVNDGVPNMYVTAPYNFVHYGIEYYSYGTAATTLKCSGERDLQCSAGNGMVGVTAGHFSSFGITLGSAGCGP</sequence>
<dbReference type="GO" id="GO:0006629">
    <property type="term" value="P:lipid metabolic process"/>
    <property type="evidence" value="ECO:0007669"/>
    <property type="project" value="InterPro"/>
</dbReference>
<evidence type="ECO:0000256" key="4">
    <source>
        <dbReference type="ARBA" id="ARBA00022801"/>
    </source>
</evidence>
<dbReference type="Pfam" id="PF01764">
    <property type="entry name" value="Lipase_3"/>
    <property type="match status" value="1"/>
</dbReference>
<gene>
    <name evidence="10" type="ORF">CNMCM8927_004774</name>
</gene>
<dbReference type="CDD" id="cd00519">
    <property type="entry name" value="Lipase_3"/>
    <property type="match status" value="1"/>
</dbReference>
<evidence type="ECO:0000256" key="3">
    <source>
        <dbReference type="ARBA" id="ARBA00022729"/>
    </source>
</evidence>
<reference evidence="10" key="1">
    <citation type="journal article" date="2020" name="bioRxiv">
        <title>Genomic and phenotypic heterogeneity of clinical isolates of the human pathogens Aspergillus fumigatus, Aspergillus lentulus and Aspergillus fumigatiaffinis.</title>
        <authorList>
            <person name="dos Santos R.A.C."/>
            <person name="Steenwyk J.L."/>
            <person name="Rivero-Menendez O."/>
            <person name="Mead M.E."/>
            <person name="Silva L.P."/>
            <person name="Bastos R.W."/>
            <person name="Alastruey-Izquierdo A."/>
            <person name="Goldman G.H."/>
            <person name="Rokas A."/>
        </authorList>
    </citation>
    <scope>NUCLEOTIDE SEQUENCE</scope>
    <source>
        <strain evidence="10">CNM-CM8927</strain>
    </source>
</reference>
<evidence type="ECO:0000256" key="5">
    <source>
        <dbReference type="ARBA" id="ARBA00034075"/>
    </source>
</evidence>
<name>A0AAN5YER8_ASPLE</name>
<keyword evidence="2" id="KW-0719">Serine esterase</keyword>
<evidence type="ECO:0000256" key="2">
    <source>
        <dbReference type="ARBA" id="ARBA00022487"/>
    </source>
</evidence>
<reference evidence="10" key="2">
    <citation type="submission" date="2020-04" db="EMBL/GenBank/DDBJ databases">
        <authorList>
            <person name="Santos R.A.C."/>
            <person name="Steenwyk J.L."/>
            <person name="Rivero-Menendez O."/>
            <person name="Mead M.E."/>
            <person name="Silva L.P."/>
            <person name="Bastos R.W."/>
            <person name="Alastruey-Izquierdo A."/>
            <person name="Goldman G.H."/>
            <person name="Rokas A."/>
        </authorList>
    </citation>
    <scope>NUCLEOTIDE SEQUENCE</scope>
    <source>
        <strain evidence="10">CNM-CM8927</strain>
    </source>
</reference>
<evidence type="ECO:0000256" key="8">
    <source>
        <dbReference type="SAM" id="SignalP"/>
    </source>
</evidence>
<dbReference type="InterPro" id="IPR029058">
    <property type="entry name" value="AB_hydrolase_fold"/>
</dbReference>
<dbReference type="EC" id="3.1.1.73" evidence="1"/>
<dbReference type="EMBL" id="JAAAPU010000294">
    <property type="protein sequence ID" value="KAF4199792.1"/>
    <property type="molecule type" value="Genomic_DNA"/>
</dbReference>
<comment type="similarity">
    <text evidence="6">Belongs to the AB hydrolase superfamily. FaeA family.</text>
</comment>
<evidence type="ECO:0000259" key="9">
    <source>
        <dbReference type="Pfam" id="PF01764"/>
    </source>
</evidence>
<dbReference type="Proteomes" id="UP000649114">
    <property type="component" value="Unassembled WGS sequence"/>
</dbReference>
<feature type="chain" id="PRO_5042971775" description="feruloyl esterase" evidence="8">
    <location>
        <begin position="21"/>
        <end position="287"/>
    </location>
</feature>
<keyword evidence="3 8" id="KW-0732">Signal</keyword>
<dbReference type="SUPFAM" id="SSF53474">
    <property type="entry name" value="alpha/beta-Hydrolases"/>
    <property type="match status" value="1"/>
</dbReference>
<protein>
    <recommendedName>
        <fullName evidence="1">feruloyl esterase</fullName>
        <ecNumber evidence="1">3.1.1.73</ecNumber>
    </recommendedName>
    <alternativeName>
        <fullName evidence="7">Ferulic acid esterase A</fullName>
    </alternativeName>
</protein>
<organism evidence="10 11">
    <name type="scientific">Aspergillus lentulus</name>
    <dbReference type="NCBI Taxonomy" id="293939"/>
    <lineage>
        <taxon>Eukaryota</taxon>
        <taxon>Fungi</taxon>
        <taxon>Dikarya</taxon>
        <taxon>Ascomycota</taxon>
        <taxon>Pezizomycotina</taxon>
        <taxon>Eurotiomycetes</taxon>
        <taxon>Eurotiomycetidae</taxon>
        <taxon>Eurotiales</taxon>
        <taxon>Aspergillaceae</taxon>
        <taxon>Aspergillus</taxon>
        <taxon>Aspergillus subgen. Fumigati</taxon>
    </lineage>
</organism>
<evidence type="ECO:0000313" key="11">
    <source>
        <dbReference type="Proteomes" id="UP000649114"/>
    </source>
</evidence>
<evidence type="ECO:0000256" key="6">
    <source>
        <dbReference type="ARBA" id="ARBA00037991"/>
    </source>
</evidence>